<dbReference type="PROSITE" id="PS50097">
    <property type="entry name" value="BTB"/>
    <property type="match status" value="1"/>
</dbReference>
<evidence type="ECO:0000259" key="2">
    <source>
        <dbReference type="PROSITE" id="PS50097"/>
    </source>
</evidence>
<dbReference type="CDD" id="cd18186">
    <property type="entry name" value="BTB_POZ_ZBTB_KLHL-like"/>
    <property type="match status" value="1"/>
</dbReference>
<keyword evidence="4" id="KW-1185">Reference proteome</keyword>
<dbReference type="SUPFAM" id="SSF54695">
    <property type="entry name" value="POZ domain"/>
    <property type="match status" value="1"/>
</dbReference>
<accession>I0YU17</accession>
<proteinExistence type="predicted"/>
<sequence>MPYFPPKPVMKVCCFGKQPDSRDVSEVIDSVEPNSDSPTSHLAETGFISKKVAVDLADCTLKVDGKLLKVHTQVLAMKSPLLADMFISTKGKGGSTALNASMQGISFEAMQLFLLYVYTSDPGSLIDSWSIEQILTVAPLADRFQVLPLIDACDRALRGKAKCEAFLAGNFGVLKHHVALNELSKDAWMRLMYAANHSGTCCMETVLRLWITRGFFSYPTRA</sequence>
<dbReference type="SMART" id="SM00225">
    <property type="entry name" value="BTB"/>
    <property type="match status" value="1"/>
</dbReference>
<protein>
    <recommendedName>
        <fullName evidence="2">BTB domain-containing protein</fullName>
    </recommendedName>
</protein>
<dbReference type="Pfam" id="PF00651">
    <property type="entry name" value="BTB"/>
    <property type="match status" value="1"/>
</dbReference>
<dbReference type="Proteomes" id="UP000007264">
    <property type="component" value="Unassembled WGS sequence"/>
</dbReference>
<comment type="pathway">
    <text evidence="1">Protein modification; protein ubiquitination.</text>
</comment>
<dbReference type="GeneID" id="17039871"/>
<reference evidence="3 4" key="1">
    <citation type="journal article" date="2012" name="Genome Biol.">
        <title>The genome of the polar eukaryotic microalga coccomyxa subellipsoidea reveals traits of cold adaptation.</title>
        <authorList>
            <person name="Blanc G."/>
            <person name="Agarkova I."/>
            <person name="Grimwood J."/>
            <person name="Kuo A."/>
            <person name="Brueggeman A."/>
            <person name="Dunigan D."/>
            <person name="Gurnon J."/>
            <person name="Ladunga I."/>
            <person name="Lindquist E."/>
            <person name="Lucas S."/>
            <person name="Pangilinan J."/>
            <person name="Proschold T."/>
            <person name="Salamov A."/>
            <person name="Schmutz J."/>
            <person name="Weeks D."/>
            <person name="Yamada T."/>
            <person name="Claverie J.M."/>
            <person name="Grigoriev I."/>
            <person name="Van Etten J."/>
            <person name="Lomsadze A."/>
            <person name="Borodovsky M."/>
        </authorList>
    </citation>
    <scope>NUCLEOTIDE SEQUENCE [LARGE SCALE GENOMIC DNA]</scope>
    <source>
        <strain evidence="3 4">C-169</strain>
    </source>
</reference>
<dbReference type="AlphaFoldDB" id="I0YU17"/>
<name>I0YU17_COCSC</name>
<dbReference type="EMBL" id="AGSI01000011">
    <property type="protein sequence ID" value="EIE21886.1"/>
    <property type="molecule type" value="Genomic_DNA"/>
</dbReference>
<evidence type="ECO:0000313" key="3">
    <source>
        <dbReference type="EMBL" id="EIE21886.1"/>
    </source>
</evidence>
<dbReference type="Gene3D" id="3.30.710.10">
    <property type="entry name" value="Potassium Channel Kv1.1, Chain A"/>
    <property type="match status" value="1"/>
</dbReference>
<dbReference type="OrthoDB" id="6359816at2759"/>
<evidence type="ECO:0000313" key="4">
    <source>
        <dbReference type="Proteomes" id="UP000007264"/>
    </source>
</evidence>
<dbReference type="InterPro" id="IPR000210">
    <property type="entry name" value="BTB/POZ_dom"/>
</dbReference>
<gene>
    <name evidence="3" type="ORF">COCSUDRAFT_42915</name>
</gene>
<organism evidence="3 4">
    <name type="scientific">Coccomyxa subellipsoidea (strain C-169)</name>
    <name type="common">Green microalga</name>
    <dbReference type="NCBI Taxonomy" id="574566"/>
    <lineage>
        <taxon>Eukaryota</taxon>
        <taxon>Viridiplantae</taxon>
        <taxon>Chlorophyta</taxon>
        <taxon>core chlorophytes</taxon>
        <taxon>Trebouxiophyceae</taxon>
        <taxon>Trebouxiophyceae incertae sedis</taxon>
        <taxon>Coccomyxaceae</taxon>
        <taxon>Coccomyxa</taxon>
        <taxon>Coccomyxa subellipsoidea</taxon>
    </lineage>
</organism>
<evidence type="ECO:0000256" key="1">
    <source>
        <dbReference type="ARBA" id="ARBA00004906"/>
    </source>
</evidence>
<dbReference type="RefSeq" id="XP_005646430.1">
    <property type="nucleotide sequence ID" value="XM_005646373.1"/>
</dbReference>
<feature type="domain" description="BTB" evidence="2">
    <location>
        <begin position="57"/>
        <end position="121"/>
    </location>
</feature>
<dbReference type="InterPro" id="IPR011333">
    <property type="entry name" value="SKP1/BTB/POZ_sf"/>
</dbReference>
<comment type="caution">
    <text evidence="3">The sequence shown here is derived from an EMBL/GenBank/DDBJ whole genome shotgun (WGS) entry which is preliminary data.</text>
</comment>
<dbReference type="KEGG" id="csl:COCSUDRAFT_42915"/>